<proteinExistence type="inferred from homology"/>
<keyword evidence="4" id="KW-0812">Transmembrane</keyword>
<dbReference type="PANTHER" id="PTHR12737">
    <property type="entry name" value="DIMETHYLARGININE DIMETHYLAMINOHYDROLASE"/>
    <property type="match status" value="1"/>
</dbReference>
<dbReference type="InParanoid" id="A0A1C7N925"/>
<comment type="caution">
    <text evidence="5">The sequence shown here is derived from an EMBL/GenBank/DDBJ whole genome shotgun (WGS) entry which is preliminary data.</text>
</comment>
<keyword evidence="4" id="KW-0472">Membrane</keyword>
<dbReference type="GO" id="GO:0006525">
    <property type="term" value="P:arginine metabolic process"/>
    <property type="evidence" value="ECO:0007669"/>
    <property type="project" value="TreeGrafter"/>
</dbReference>
<evidence type="ECO:0000313" key="6">
    <source>
        <dbReference type="Proteomes" id="UP000093000"/>
    </source>
</evidence>
<comment type="similarity">
    <text evidence="1">Belongs to the DDAH family.</text>
</comment>
<organism evidence="5 6">
    <name type="scientific">Choanephora cucurbitarum</name>
    <dbReference type="NCBI Taxonomy" id="101091"/>
    <lineage>
        <taxon>Eukaryota</taxon>
        <taxon>Fungi</taxon>
        <taxon>Fungi incertae sedis</taxon>
        <taxon>Mucoromycota</taxon>
        <taxon>Mucoromycotina</taxon>
        <taxon>Mucoromycetes</taxon>
        <taxon>Mucorales</taxon>
        <taxon>Mucorineae</taxon>
        <taxon>Choanephoraceae</taxon>
        <taxon>Choanephoroideae</taxon>
        <taxon>Choanephora</taxon>
    </lineage>
</organism>
<name>A0A1C7N925_9FUNG</name>
<dbReference type="OrthoDB" id="26679at2759"/>
<dbReference type="Pfam" id="PF02274">
    <property type="entry name" value="ADI"/>
    <property type="match status" value="1"/>
</dbReference>
<dbReference type="Proteomes" id="UP000093000">
    <property type="component" value="Unassembled WGS sequence"/>
</dbReference>
<evidence type="ECO:0000256" key="4">
    <source>
        <dbReference type="SAM" id="Phobius"/>
    </source>
</evidence>
<reference evidence="5 6" key="1">
    <citation type="submission" date="2016-03" db="EMBL/GenBank/DDBJ databases">
        <title>Choanephora cucurbitarum.</title>
        <authorList>
            <person name="Min B."/>
            <person name="Park H."/>
            <person name="Park J.-H."/>
            <person name="Shin H.-D."/>
            <person name="Choi I.-G."/>
        </authorList>
    </citation>
    <scope>NUCLEOTIDE SEQUENCE [LARGE SCALE GENOMIC DNA]</scope>
    <source>
        <strain evidence="5 6">KUS-F28377</strain>
    </source>
</reference>
<dbReference type="Gene3D" id="3.75.10.10">
    <property type="entry name" value="L-arginine/glycine Amidinotransferase, Chain A"/>
    <property type="match status" value="1"/>
</dbReference>
<dbReference type="GO" id="GO:0016403">
    <property type="term" value="F:dimethylargininase activity"/>
    <property type="evidence" value="ECO:0007669"/>
    <property type="project" value="TreeGrafter"/>
</dbReference>
<dbReference type="GO" id="GO:0016597">
    <property type="term" value="F:amino acid binding"/>
    <property type="evidence" value="ECO:0007669"/>
    <property type="project" value="TreeGrafter"/>
</dbReference>
<dbReference type="SUPFAM" id="SSF55909">
    <property type="entry name" value="Pentein"/>
    <property type="match status" value="1"/>
</dbReference>
<protein>
    <submittedName>
        <fullName evidence="5">N(G),N(G)-dimethylarginine dimethylaminohydrolase 1</fullName>
    </submittedName>
</protein>
<keyword evidence="4" id="KW-1133">Transmembrane helix</keyword>
<evidence type="ECO:0000256" key="1">
    <source>
        <dbReference type="ARBA" id="ARBA00008532"/>
    </source>
</evidence>
<dbReference type="GO" id="GO:0000052">
    <property type="term" value="P:citrulline metabolic process"/>
    <property type="evidence" value="ECO:0007669"/>
    <property type="project" value="TreeGrafter"/>
</dbReference>
<evidence type="ECO:0000256" key="2">
    <source>
        <dbReference type="ARBA" id="ARBA00022801"/>
    </source>
</evidence>
<dbReference type="EMBL" id="LUGH01000398">
    <property type="protein sequence ID" value="OBZ85418.1"/>
    <property type="molecule type" value="Genomic_DNA"/>
</dbReference>
<dbReference type="FunFam" id="3.75.10.10:FF:000004">
    <property type="entry name" value="N(G),N(G)-dimethylarginine dimethylaminohydrolase 1"/>
    <property type="match status" value="1"/>
</dbReference>
<dbReference type="PANTHER" id="PTHR12737:SF9">
    <property type="entry name" value="DIMETHYLARGININASE"/>
    <property type="match status" value="1"/>
</dbReference>
<dbReference type="InterPro" id="IPR033199">
    <property type="entry name" value="DDAH-like"/>
</dbReference>
<evidence type="ECO:0000313" key="5">
    <source>
        <dbReference type="EMBL" id="OBZ85418.1"/>
    </source>
</evidence>
<accession>A0A1C7N925</accession>
<feature type="transmembrane region" description="Helical" evidence="4">
    <location>
        <begin position="6"/>
        <end position="22"/>
    </location>
</feature>
<feature type="active site" description="Nucleophile" evidence="3">
    <location>
        <position position="292"/>
    </location>
</feature>
<keyword evidence="6" id="KW-1185">Reference proteome</keyword>
<gene>
    <name evidence="5" type="primary">DDAH1</name>
    <name evidence="5" type="ORF">A0J61_06530</name>
</gene>
<feature type="active site" description="Proton donor" evidence="3">
    <location>
        <position position="192"/>
    </location>
</feature>
<evidence type="ECO:0000256" key="3">
    <source>
        <dbReference type="PIRSR" id="PIRSR633199-1"/>
    </source>
</evidence>
<sequence>MDAYTLLSYGIVLLSIYILLKLRRLFKALRDIPSSFDQCVTMVDNTSDPIDIELARKQHEEYVKAIEPYVDRVVHVSADENHPDCCFVEDTAVVVQNRALINHLGAESRRKEVSGIHNALKEIPAIQEIVSMYNINPNATLDGGDVLFTGKHLFVGLSKRTNEEGARVLQEVFSDKCPVYIIKSLVENNSLHLKCILSMLNDSVLLITDNVSGDKVTREVKQYTQDHYEFIKIPDQVPSNILSLNNGQFAIYQDNFPKSEKVILTELGTKRGVELKSLCMSELIKADGALTCCSILIA</sequence>
<keyword evidence="2 5" id="KW-0378">Hydrolase</keyword>
<dbReference type="GO" id="GO:0045429">
    <property type="term" value="P:positive regulation of nitric oxide biosynthetic process"/>
    <property type="evidence" value="ECO:0007669"/>
    <property type="project" value="TreeGrafter"/>
</dbReference>
<dbReference type="AlphaFoldDB" id="A0A1C7N925"/>
<dbReference type="STRING" id="101091.A0A1C7N925"/>